<dbReference type="GO" id="GO:0003677">
    <property type="term" value="F:DNA binding"/>
    <property type="evidence" value="ECO:0007669"/>
    <property type="project" value="UniProtKB-KW"/>
</dbReference>
<proteinExistence type="predicted"/>
<organism evidence="4 5">
    <name type="scientific">Roseibium album</name>
    <dbReference type="NCBI Taxonomy" id="311410"/>
    <lineage>
        <taxon>Bacteria</taxon>
        <taxon>Pseudomonadati</taxon>
        <taxon>Pseudomonadota</taxon>
        <taxon>Alphaproteobacteria</taxon>
        <taxon>Hyphomicrobiales</taxon>
        <taxon>Stappiaceae</taxon>
        <taxon>Roseibium</taxon>
    </lineage>
</organism>
<dbReference type="GO" id="GO:0000160">
    <property type="term" value="P:phosphorelay signal transduction system"/>
    <property type="evidence" value="ECO:0007669"/>
    <property type="project" value="InterPro"/>
</dbReference>
<name>A0A0M7ALV4_9HYPH</name>
<dbReference type="Pfam" id="PF00486">
    <property type="entry name" value="Trans_reg_C"/>
    <property type="match status" value="1"/>
</dbReference>
<feature type="domain" description="OmpR/PhoB-type" evidence="3">
    <location>
        <begin position="38"/>
        <end position="111"/>
    </location>
</feature>
<evidence type="ECO:0000313" key="5">
    <source>
        <dbReference type="Proteomes" id="UP000049983"/>
    </source>
</evidence>
<keyword evidence="1" id="KW-0238">DNA-binding</keyword>
<dbReference type="STRING" id="311410.LA5095_04332"/>
<reference evidence="5" key="1">
    <citation type="submission" date="2015-07" db="EMBL/GenBank/DDBJ databases">
        <authorList>
            <person name="Rodrigo-Torres Lidia"/>
            <person name="Arahal R.David."/>
        </authorList>
    </citation>
    <scope>NUCLEOTIDE SEQUENCE [LARGE SCALE GENOMIC DNA]</scope>
    <source>
        <strain evidence="5">CECT 5096</strain>
    </source>
</reference>
<dbReference type="SMART" id="SM00862">
    <property type="entry name" value="Trans_reg_C"/>
    <property type="match status" value="1"/>
</dbReference>
<dbReference type="Gene3D" id="1.10.10.10">
    <property type="entry name" value="Winged helix-like DNA-binding domain superfamily/Winged helix DNA-binding domain"/>
    <property type="match status" value="1"/>
</dbReference>
<dbReference type="GeneID" id="97671667"/>
<dbReference type="SUPFAM" id="SSF46894">
    <property type="entry name" value="C-terminal effector domain of the bipartite response regulators"/>
    <property type="match status" value="1"/>
</dbReference>
<gene>
    <name evidence="4" type="ORF">LA5096_04371</name>
</gene>
<sequence length="127" mass="15056">MSLALDYEIVHLREQLERKEARIAELERLIADQQVIFPPEWDLTRIQTRILRFLLKRTFANREQIHAFLYADREDGGPELENVRVHICLLRKKLKPRGVNISWLVGMGYRLDDDTKEKFRTTSLLPA</sequence>
<accession>A0A0M7ALV4</accession>
<dbReference type="GO" id="GO:0006355">
    <property type="term" value="P:regulation of DNA-templated transcription"/>
    <property type="evidence" value="ECO:0007669"/>
    <property type="project" value="InterPro"/>
</dbReference>
<dbReference type="OrthoDB" id="7864460at2"/>
<dbReference type="InterPro" id="IPR016032">
    <property type="entry name" value="Sig_transdc_resp-reg_C-effctor"/>
</dbReference>
<dbReference type="Proteomes" id="UP000049983">
    <property type="component" value="Unassembled WGS sequence"/>
</dbReference>
<evidence type="ECO:0000256" key="2">
    <source>
        <dbReference type="SAM" id="Coils"/>
    </source>
</evidence>
<dbReference type="RefSeq" id="WP_055118646.1">
    <property type="nucleotide sequence ID" value="NZ_CXWA01000008.1"/>
</dbReference>
<protein>
    <recommendedName>
        <fullName evidence="3">OmpR/PhoB-type domain-containing protein</fullName>
    </recommendedName>
</protein>
<evidence type="ECO:0000313" key="4">
    <source>
        <dbReference type="EMBL" id="CTQ75422.1"/>
    </source>
</evidence>
<keyword evidence="5" id="KW-1185">Reference proteome</keyword>
<dbReference type="InterPro" id="IPR001867">
    <property type="entry name" value="OmpR/PhoB-type_DNA-bd"/>
</dbReference>
<dbReference type="AlphaFoldDB" id="A0A0M7ALV4"/>
<dbReference type="EMBL" id="CXWC01000012">
    <property type="protein sequence ID" value="CTQ75422.1"/>
    <property type="molecule type" value="Genomic_DNA"/>
</dbReference>
<keyword evidence="2" id="KW-0175">Coiled coil</keyword>
<evidence type="ECO:0000256" key="1">
    <source>
        <dbReference type="ARBA" id="ARBA00023125"/>
    </source>
</evidence>
<dbReference type="InterPro" id="IPR036388">
    <property type="entry name" value="WH-like_DNA-bd_sf"/>
</dbReference>
<evidence type="ECO:0000259" key="3">
    <source>
        <dbReference type="SMART" id="SM00862"/>
    </source>
</evidence>
<feature type="coiled-coil region" evidence="2">
    <location>
        <begin position="9"/>
        <end position="36"/>
    </location>
</feature>